<proteinExistence type="inferred from homology"/>
<dbReference type="CDD" id="cd00249">
    <property type="entry name" value="AGE"/>
    <property type="match status" value="1"/>
</dbReference>
<evidence type="ECO:0000256" key="4">
    <source>
        <dbReference type="ARBA" id="ARBA00014959"/>
    </source>
</evidence>
<dbReference type="EMBL" id="CAJNOE010000019">
    <property type="protein sequence ID" value="CAF0742343.1"/>
    <property type="molecule type" value="Genomic_DNA"/>
</dbReference>
<comment type="caution">
    <text evidence="11">The sequence shown here is derived from an EMBL/GenBank/DDBJ whole genome shotgun (WGS) entry which is preliminary data.</text>
</comment>
<evidence type="ECO:0000256" key="2">
    <source>
        <dbReference type="ARBA" id="ARBA00008558"/>
    </source>
</evidence>
<dbReference type="SUPFAM" id="SSF48208">
    <property type="entry name" value="Six-hairpin glycosidases"/>
    <property type="match status" value="1"/>
</dbReference>
<dbReference type="InterPro" id="IPR034116">
    <property type="entry name" value="AGE_dom"/>
</dbReference>
<organism evidence="11 13">
    <name type="scientific">Adineta steineri</name>
    <dbReference type="NCBI Taxonomy" id="433720"/>
    <lineage>
        <taxon>Eukaryota</taxon>
        <taxon>Metazoa</taxon>
        <taxon>Spiralia</taxon>
        <taxon>Gnathifera</taxon>
        <taxon>Rotifera</taxon>
        <taxon>Eurotatoria</taxon>
        <taxon>Bdelloidea</taxon>
        <taxon>Adinetida</taxon>
        <taxon>Adinetidae</taxon>
        <taxon>Adineta</taxon>
    </lineage>
</organism>
<evidence type="ECO:0000256" key="5">
    <source>
        <dbReference type="ARBA" id="ARBA00023235"/>
    </source>
</evidence>
<comment type="pathway">
    <text evidence="1">Amino-sugar metabolism; N-acetylneuraminate degradation.</text>
</comment>
<dbReference type="Pfam" id="PF07221">
    <property type="entry name" value="GlcNAc_2-epim"/>
    <property type="match status" value="1"/>
</dbReference>
<evidence type="ECO:0000256" key="7">
    <source>
        <dbReference type="ARBA" id="ARBA00031909"/>
    </source>
</evidence>
<comment type="similarity">
    <text evidence="2">Belongs to the N-acylglucosamine 2-epimerase family.</text>
</comment>
<protein>
    <recommendedName>
        <fullName evidence="4">N-acylglucosamine 2-epimerase</fullName>
        <ecNumber evidence="3">5.1.3.8</ecNumber>
    </recommendedName>
    <alternativeName>
        <fullName evidence="8">GlcNAc 2-epimerase</fullName>
    </alternativeName>
    <alternativeName>
        <fullName evidence="6">N-acetyl-D-glucosamine 2-epimerase</fullName>
    </alternativeName>
    <alternativeName>
        <fullName evidence="7">Renin-binding protein</fullName>
    </alternativeName>
</protein>
<gene>
    <name evidence="11" type="ORF">IZO911_LOCUS3621</name>
    <name evidence="12" type="ORF">KXQ929_LOCUS609</name>
</gene>
<dbReference type="GO" id="GO:0019262">
    <property type="term" value="P:N-acetylneuraminate catabolic process"/>
    <property type="evidence" value="ECO:0007669"/>
    <property type="project" value="UniProtKB-UniPathway"/>
</dbReference>
<dbReference type="GO" id="GO:0050121">
    <property type="term" value="F:N-acylglucosamine 2-epimerase activity"/>
    <property type="evidence" value="ECO:0007669"/>
    <property type="project" value="UniProtKB-EC"/>
</dbReference>
<dbReference type="GO" id="GO:0005975">
    <property type="term" value="P:carbohydrate metabolic process"/>
    <property type="evidence" value="ECO:0007669"/>
    <property type="project" value="InterPro"/>
</dbReference>
<evidence type="ECO:0000256" key="9">
    <source>
        <dbReference type="ARBA" id="ARBA00034243"/>
    </source>
</evidence>
<evidence type="ECO:0000256" key="1">
    <source>
        <dbReference type="ARBA" id="ARBA00004878"/>
    </source>
</evidence>
<reference evidence="11" key="1">
    <citation type="submission" date="2021-02" db="EMBL/GenBank/DDBJ databases">
        <authorList>
            <person name="Nowell W R."/>
        </authorList>
    </citation>
    <scope>NUCLEOTIDE SEQUENCE</scope>
</reference>
<evidence type="ECO:0000256" key="10">
    <source>
        <dbReference type="ARBA" id="ARBA00046544"/>
    </source>
</evidence>
<evidence type="ECO:0000313" key="13">
    <source>
        <dbReference type="Proteomes" id="UP000663860"/>
    </source>
</evidence>
<sequence length="389" mass="46211">MDFRRRSFLLSHVQRTLDFYEKSVDPKGGFYQFYKDDGTVYDPYTKHLVSSTRFVYNYAMAYIHFGKADYLERTQHGLDYLRNVHRNSETGGYAWVIYDGKINDDTNHCYGLAFVLLAYACALRVGIEQAREWIRETYDLMEKHFWLKDKGLYGSEATGDWKLKDYRGQNDNMHACEAMLAAYEATNDKIYLERAKTLAEIMTASSKELHYQILEHYHLDWTPDLEYNKDVRTNIFRPWGIQTGHQAEWAKLLLILDRHDSQPWHLERAIRLFDRAMKYGWDEINGGLVYGYDLEGNLYDGDKYFWVQAESLATAALLGDRLKDEKYWQWYDKIWDYSWKHFVDHKYGAWYRILTPTNEKYSDEKSPAGKTDYHTMGVCYEVLNVIDKE</sequence>
<dbReference type="Proteomes" id="UP000663860">
    <property type="component" value="Unassembled WGS sequence"/>
</dbReference>
<dbReference type="InterPro" id="IPR012341">
    <property type="entry name" value="6hp_glycosidase-like_sf"/>
</dbReference>
<accession>A0A813NYB1</accession>
<comment type="catalytic activity">
    <reaction evidence="9">
        <text>an N-acyl-D-glucosamine = an N-acyl-D-mannosamine</text>
        <dbReference type="Rhea" id="RHEA:19033"/>
        <dbReference type="ChEBI" id="CHEBI:16062"/>
        <dbReference type="ChEBI" id="CHEBI:17274"/>
        <dbReference type="EC" id="5.1.3.8"/>
    </reaction>
    <physiologicalReaction direction="left-to-right" evidence="9">
        <dbReference type="Rhea" id="RHEA:19034"/>
    </physiologicalReaction>
    <physiologicalReaction direction="right-to-left" evidence="9">
        <dbReference type="Rhea" id="RHEA:19035"/>
    </physiologicalReaction>
</comment>
<dbReference type="UniPathway" id="UPA00629"/>
<evidence type="ECO:0000256" key="3">
    <source>
        <dbReference type="ARBA" id="ARBA00013176"/>
    </source>
</evidence>
<keyword evidence="5" id="KW-0413">Isomerase</keyword>
<evidence type="ECO:0000313" key="12">
    <source>
        <dbReference type="EMBL" id="CAF3511045.1"/>
    </source>
</evidence>
<evidence type="ECO:0000256" key="6">
    <source>
        <dbReference type="ARBA" id="ARBA00031608"/>
    </source>
</evidence>
<comment type="subunit">
    <text evidence="10">Homodimer. Forms a heterodimer with renin and inhibits its activity.</text>
</comment>
<evidence type="ECO:0000313" key="11">
    <source>
        <dbReference type="EMBL" id="CAF0742343.1"/>
    </source>
</evidence>
<dbReference type="PANTHER" id="PTHR15108">
    <property type="entry name" value="N-ACYLGLUCOSAMINE-2-EPIMERASE"/>
    <property type="match status" value="1"/>
</dbReference>
<dbReference type="InterPro" id="IPR010819">
    <property type="entry name" value="AGE/CE"/>
</dbReference>
<dbReference type="Proteomes" id="UP000663868">
    <property type="component" value="Unassembled WGS sequence"/>
</dbReference>
<evidence type="ECO:0000256" key="8">
    <source>
        <dbReference type="ARBA" id="ARBA00033215"/>
    </source>
</evidence>
<dbReference type="FunFam" id="1.50.10.10:FF:000057">
    <property type="entry name" value="N-acylglucosamine 2-epimerase"/>
    <property type="match status" value="1"/>
</dbReference>
<dbReference type="EMBL" id="CAJOBB010000014">
    <property type="protein sequence ID" value="CAF3511045.1"/>
    <property type="molecule type" value="Genomic_DNA"/>
</dbReference>
<dbReference type="InterPro" id="IPR008928">
    <property type="entry name" value="6-hairpin_glycosidase_sf"/>
</dbReference>
<dbReference type="AlphaFoldDB" id="A0A813NYB1"/>
<dbReference type="Gene3D" id="1.50.10.10">
    <property type="match status" value="1"/>
</dbReference>
<dbReference type="EC" id="5.1.3.8" evidence="3"/>
<name>A0A813NYB1_9BILA</name>